<evidence type="ECO:0000256" key="1">
    <source>
        <dbReference type="SAM" id="MobiDB-lite"/>
    </source>
</evidence>
<organism evidence="2 3">
    <name type="scientific">Drechslerella dactyloides</name>
    <name type="common">Nematode-trapping fungus</name>
    <name type="synonym">Arthrobotrys dactyloides</name>
    <dbReference type="NCBI Taxonomy" id="74499"/>
    <lineage>
        <taxon>Eukaryota</taxon>
        <taxon>Fungi</taxon>
        <taxon>Dikarya</taxon>
        <taxon>Ascomycota</taxon>
        <taxon>Pezizomycotina</taxon>
        <taxon>Orbiliomycetes</taxon>
        <taxon>Orbiliales</taxon>
        <taxon>Orbiliaceae</taxon>
        <taxon>Drechslerella</taxon>
    </lineage>
</organism>
<feature type="compositionally biased region" description="Basic and acidic residues" evidence="1">
    <location>
        <begin position="242"/>
        <end position="251"/>
    </location>
</feature>
<sequence length="280" mass="31221">MPTNPELSDDEPSVVTLLFGSGPETKQGADDSAIMYTIDKIKAITDIYTGTAMAMVKAKDTAELYHISGYGLDRLKVVLQDMENVFTIMKNAEGRAQGESSREVQDSKYQKEGRDNMKDGESATMERRAEQETTTTRDSSPTAGSREEMTRMSALMEGRPIMMILLIIKADDRQTRDLGRKSDLTKVQIGSQTAAIPRGRVMDMNLRRHQVWRGNNGTVLTDNENAQRNLYPIPPHEGQLSRNKEETRRDSGGTSFSTMIKSVVGKDKKTSKLQKPRVLG</sequence>
<evidence type="ECO:0000313" key="2">
    <source>
        <dbReference type="EMBL" id="KAJ6263835.1"/>
    </source>
</evidence>
<reference evidence="2" key="1">
    <citation type="submission" date="2023-01" db="EMBL/GenBank/DDBJ databases">
        <title>The chitinases involved in constricting ring structure development in the nematode-trapping fungus Drechslerella dactyloides.</title>
        <authorList>
            <person name="Wang R."/>
            <person name="Zhang L."/>
            <person name="Tang P."/>
            <person name="Li S."/>
            <person name="Liang L."/>
        </authorList>
    </citation>
    <scope>NUCLEOTIDE SEQUENCE</scope>
    <source>
        <strain evidence="2">YMF1.00031</strain>
    </source>
</reference>
<keyword evidence="3" id="KW-1185">Reference proteome</keyword>
<dbReference type="EMBL" id="JAQGDS010000002">
    <property type="protein sequence ID" value="KAJ6263835.1"/>
    <property type="molecule type" value="Genomic_DNA"/>
</dbReference>
<dbReference type="AlphaFoldDB" id="A0AAD6J5V5"/>
<protein>
    <submittedName>
        <fullName evidence="2">Uncharacterized protein</fullName>
    </submittedName>
</protein>
<name>A0AAD6J5V5_DREDA</name>
<evidence type="ECO:0000313" key="3">
    <source>
        <dbReference type="Proteomes" id="UP001221413"/>
    </source>
</evidence>
<feature type="region of interest" description="Disordered" evidence="1">
    <location>
        <begin position="93"/>
        <end position="149"/>
    </location>
</feature>
<feature type="region of interest" description="Disordered" evidence="1">
    <location>
        <begin position="217"/>
        <end position="280"/>
    </location>
</feature>
<gene>
    <name evidence="2" type="ORF">Dda_2407</name>
</gene>
<feature type="compositionally biased region" description="Basic and acidic residues" evidence="1">
    <location>
        <begin position="100"/>
        <end position="131"/>
    </location>
</feature>
<accession>A0AAD6J5V5</accession>
<proteinExistence type="predicted"/>
<feature type="compositionally biased region" description="Basic residues" evidence="1">
    <location>
        <begin position="271"/>
        <end position="280"/>
    </location>
</feature>
<feature type="compositionally biased region" description="Polar residues" evidence="1">
    <location>
        <begin position="217"/>
        <end position="228"/>
    </location>
</feature>
<dbReference type="Proteomes" id="UP001221413">
    <property type="component" value="Unassembled WGS sequence"/>
</dbReference>
<comment type="caution">
    <text evidence="2">The sequence shown here is derived from an EMBL/GenBank/DDBJ whole genome shotgun (WGS) entry which is preliminary data.</text>
</comment>